<reference evidence="1" key="1">
    <citation type="submission" date="2021-01" db="EMBL/GenBank/DDBJ databases">
        <authorList>
            <person name="Corre E."/>
            <person name="Pelletier E."/>
            <person name="Niang G."/>
            <person name="Scheremetjew M."/>
            <person name="Finn R."/>
            <person name="Kale V."/>
            <person name="Holt S."/>
            <person name="Cochrane G."/>
            <person name="Meng A."/>
            <person name="Brown T."/>
            <person name="Cohen L."/>
        </authorList>
    </citation>
    <scope>NUCLEOTIDE SEQUENCE</scope>
    <source>
        <strain evidence="1">UTEX LB 985</strain>
    </source>
</reference>
<dbReference type="EMBL" id="HBGU01067191">
    <property type="protein sequence ID" value="CAD9527200.1"/>
    <property type="molecule type" value="Transcribed_RNA"/>
</dbReference>
<organism evidence="1">
    <name type="scientific">Haptolina brevifila</name>
    <dbReference type="NCBI Taxonomy" id="156173"/>
    <lineage>
        <taxon>Eukaryota</taxon>
        <taxon>Haptista</taxon>
        <taxon>Haptophyta</taxon>
        <taxon>Prymnesiophyceae</taxon>
        <taxon>Prymnesiales</taxon>
        <taxon>Prymnesiaceae</taxon>
        <taxon>Haptolina</taxon>
    </lineage>
</organism>
<protein>
    <submittedName>
        <fullName evidence="1">Uncharacterized protein</fullName>
    </submittedName>
</protein>
<gene>
    <name evidence="1" type="ORF">CBRE1094_LOCUS36633</name>
</gene>
<sequence>MAGALSAIGRGCKVCRRLQQRTTLPSAATTSTAPPRALTAGIIGESTSCASSMVSSLASGSTCVTSPRSGHASRSTRSIPIFIVVVEEGQDPHAPCNVRPTPFVCGSTDTTSTLPPSAMR</sequence>
<dbReference type="AlphaFoldDB" id="A0A7S2IRT3"/>
<evidence type="ECO:0000313" key="1">
    <source>
        <dbReference type="EMBL" id="CAD9527200.1"/>
    </source>
</evidence>
<proteinExistence type="predicted"/>
<name>A0A7S2IRT3_9EUKA</name>
<accession>A0A7S2IRT3</accession>